<dbReference type="EMBL" id="SRZB01000005">
    <property type="protein sequence ID" value="TGX99725.1"/>
    <property type="molecule type" value="Genomic_DNA"/>
</dbReference>
<name>A0AC61R2V5_9FIRM</name>
<comment type="caution">
    <text evidence="1">The sequence shown here is derived from an EMBL/GenBank/DDBJ whole genome shotgun (WGS) entry which is preliminary data.</text>
</comment>
<protein>
    <submittedName>
        <fullName evidence="1">Phosphotyrosine protein phosphatase</fullName>
    </submittedName>
</protein>
<gene>
    <name evidence="1" type="ORF">E5357_04395</name>
</gene>
<evidence type="ECO:0000313" key="1">
    <source>
        <dbReference type="EMBL" id="TGX99725.1"/>
    </source>
</evidence>
<dbReference type="Proteomes" id="UP000307720">
    <property type="component" value="Unassembled WGS sequence"/>
</dbReference>
<organism evidence="1 2">
    <name type="scientific">Hominisplanchenecus murintestinalis</name>
    <dbReference type="NCBI Taxonomy" id="2941517"/>
    <lineage>
        <taxon>Bacteria</taxon>
        <taxon>Bacillati</taxon>
        <taxon>Bacillota</taxon>
        <taxon>Clostridia</taxon>
        <taxon>Lachnospirales</taxon>
        <taxon>Lachnospiraceae</taxon>
        <taxon>Hominisplanchenecus</taxon>
    </lineage>
</organism>
<reference evidence="1" key="1">
    <citation type="submission" date="2019-04" db="EMBL/GenBank/DDBJ databases">
        <title>Microbes associate with the intestines of laboratory mice.</title>
        <authorList>
            <person name="Navarre W."/>
            <person name="Wong E."/>
            <person name="Huang K."/>
            <person name="Tropini C."/>
            <person name="Ng K."/>
            <person name="Yu B."/>
        </authorList>
    </citation>
    <scope>NUCLEOTIDE SEQUENCE</scope>
    <source>
        <strain evidence="1">NM72_1-8</strain>
    </source>
</reference>
<evidence type="ECO:0000313" key="2">
    <source>
        <dbReference type="Proteomes" id="UP000307720"/>
    </source>
</evidence>
<proteinExistence type="predicted"/>
<keyword evidence="2" id="KW-1185">Reference proteome</keyword>
<accession>A0AC61R2V5</accession>
<sequence>MKQYDKLIFVSNGDTCRGPMAKFIMKGKFLLEDLEIESRGRVVLFPEPVNQKAEAVMMSHGITMKTHEATQLDDADFKERTLILVMDQILKRKVCEEHSHVENVYLLTEYVGCKEDIINPLGGALADYGECYETLEKLVSKLVVLLNEQELMNS</sequence>